<protein>
    <submittedName>
        <fullName evidence="2">Uncharacterized protein</fullName>
    </submittedName>
</protein>
<proteinExistence type="predicted"/>
<feature type="transmembrane region" description="Helical" evidence="1">
    <location>
        <begin position="51"/>
        <end position="72"/>
    </location>
</feature>
<name>A0A9X3WZK1_9BACT</name>
<keyword evidence="1" id="KW-1133">Transmembrane helix</keyword>
<gene>
    <name evidence="2" type="ORF">KEG57_10930</name>
</gene>
<accession>A0A9X3WZK1</accession>
<dbReference type="Proteomes" id="UP001151081">
    <property type="component" value="Unassembled WGS sequence"/>
</dbReference>
<evidence type="ECO:0000256" key="1">
    <source>
        <dbReference type="SAM" id="Phobius"/>
    </source>
</evidence>
<organism evidence="2 3">
    <name type="scientific">Polyangium jinanense</name>
    <dbReference type="NCBI Taxonomy" id="2829994"/>
    <lineage>
        <taxon>Bacteria</taxon>
        <taxon>Pseudomonadati</taxon>
        <taxon>Myxococcota</taxon>
        <taxon>Polyangia</taxon>
        <taxon>Polyangiales</taxon>
        <taxon>Polyangiaceae</taxon>
        <taxon>Polyangium</taxon>
    </lineage>
</organism>
<reference evidence="2 3" key="1">
    <citation type="submission" date="2021-04" db="EMBL/GenBank/DDBJ databases">
        <title>Genome analysis of Polyangium sp.</title>
        <authorList>
            <person name="Li Y."/>
            <person name="Wang J."/>
        </authorList>
    </citation>
    <scope>NUCLEOTIDE SEQUENCE [LARGE SCALE GENOMIC DNA]</scope>
    <source>
        <strain evidence="2 3">SDU14</strain>
    </source>
</reference>
<feature type="transmembrane region" description="Helical" evidence="1">
    <location>
        <begin position="79"/>
        <end position="100"/>
    </location>
</feature>
<evidence type="ECO:0000313" key="2">
    <source>
        <dbReference type="EMBL" id="MDC3981014.1"/>
    </source>
</evidence>
<evidence type="ECO:0000313" key="3">
    <source>
        <dbReference type="Proteomes" id="UP001151081"/>
    </source>
</evidence>
<keyword evidence="1" id="KW-0812">Transmembrane</keyword>
<comment type="caution">
    <text evidence="2">The sequence shown here is derived from an EMBL/GenBank/DDBJ whole genome shotgun (WGS) entry which is preliminary data.</text>
</comment>
<sequence length="102" mass="10656">MPTAPRRLLVALAFGFAGAALAYVALRLIESVWFPEPDPAIVIWSDRSRFVWRALLAAYAGGAAIFGGHALATRSIEAAAVWLGRVSVAAALALALQGALVP</sequence>
<dbReference type="EMBL" id="JAGTJJ010000003">
    <property type="protein sequence ID" value="MDC3981014.1"/>
    <property type="molecule type" value="Genomic_DNA"/>
</dbReference>
<dbReference type="AlphaFoldDB" id="A0A9X3WZK1"/>
<keyword evidence="1" id="KW-0472">Membrane</keyword>
<keyword evidence="3" id="KW-1185">Reference proteome</keyword>
<dbReference type="RefSeq" id="WP_272419673.1">
    <property type="nucleotide sequence ID" value="NZ_JAGTJJ010000003.1"/>
</dbReference>